<dbReference type="PROSITE" id="PS00018">
    <property type="entry name" value="EF_HAND_1"/>
    <property type="match status" value="1"/>
</dbReference>
<dbReference type="EMBL" id="JAPWGW010000002">
    <property type="protein sequence ID" value="MCZ4298092.1"/>
    <property type="molecule type" value="Genomic_DNA"/>
</dbReference>
<dbReference type="InterPro" id="IPR018247">
    <property type="entry name" value="EF_Hand_1_Ca_BS"/>
</dbReference>
<feature type="domain" description="EF-hand" evidence="2">
    <location>
        <begin position="109"/>
        <end position="144"/>
    </location>
</feature>
<evidence type="ECO:0000259" key="2">
    <source>
        <dbReference type="PROSITE" id="PS50222"/>
    </source>
</evidence>
<organism evidence="3 4">
    <name type="scientific">Henriciella marina</name>
    <dbReference type="NCBI Taxonomy" id="453851"/>
    <lineage>
        <taxon>Bacteria</taxon>
        <taxon>Pseudomonadati</taxon>
        <taxon>Pseudomonadota</taxon>
        <taxon>Alphaproteobacteria</taxon>
        <taxon>Hyphomonadales</taxon>
        <taxon>Hyphomonadaceae</taxon>
        <taxon>Henriciella</taxon>
    </lineage>
</organism>
<sequence length="165" mass="17776">MFLLSACASHPDGRGGRPEGPGPRQISGPVASPAALLFTGLDDNGDMIVSEAELHAGLDSAWPTFADGEHSTSTLSLDNWLERALGSSDSELSPIAFDSNIDGVISRREFDGRFAAVFERLDKDGNGELTRAELLFTPARARRQNVSQSGGRGREDRPRGRPQRQ</sequence>
<reference evidence="3" key="1">
    <citation type="submission" date="2022-12" db="EMBL/GenBank/DDBJ databases">
        <title>Bacterial isolates from different developmental stages of Nematostella vectensis.</title>
        <authorList>
            <person name="Fraune S."/>
        </authorList>
    </citation>
    <scope>NUCLEOTIDE SEQUENCE</scope>
    <source>
        <strain evidence="3">G21632-S1</strain>
    </source>
</reference>
<dbReference type="InterPro" id="IPR002048">
    <property type="entry name" value="EF_hand_dom"/>
</dbReference>
<feature type="region of interest" description="Disordered" evidence="1">
    <location>
        <begin position="8"/>
        <end position="29"/>
    </location>
</feature>
<dbReference type="Proteomes" id="UP001083770">
    <property type="component" value="Unassembled WGS sequence"/>
</dbReference>
<dbReference type="PROSITE" id="PS50222">
    <property type="entry name" value="EF_HAND_2"/>
    <property type="match status" value="1"/>
</dbReference>
<name>A0ABT4LUN9_9PROT</name>
<dbReference type="Pfam" id="PF13202">
    <property type="entry name" value="EF-hand_5"/>
    <property type="match status" value="1"/>
</dbReference>
<evidence type="ECO:0000313" key="4">
    <source>
        <dbReference type="Proteomes" id="UP001083770"/>
    </source>
</evidence>
<comment type="caution">
    <text evidence="3">The sequence shown here is derived from an EMBL/GenBank/DDBJ whole genome shotgun (WGS) entry which is preliminary data.</text>
</comment>
<gene>
    <name evidence="3" type="ORF">O4G74_08485</name>
</gene>
<evidence type="ECO:0000313" key="3">
    <source>
        <dbReference type="EMBL" id="MCZ4298092.1"/>
    </source>
</evidence>
<dbReference type="SUPFAM" id="SSF47473">
    <property type="entry name" value="EF-hand"/>
    <property type="match status" value="1"/>
</dbReference>
<proteinExistence type="predicted"/>
<accession>A0ABT4LUN9</accession>
<evidence type="ECO:0000256" key="1">
    <source>
        <dbReference type="SAM" id="MobiDB-lite"/>
    </source>
</evidence>
<keyword evidence="4" id="KW-1185">Reference proteome</keyword>
<dbReference type="Gene3D" id="1.10.238.10">
    <property type="entry name" value="EF-hand"/>
    <property type="match status" value="1"/>
</dbReference>
<protein>
    <recommendedName>
        <fullName evidence="2">EF-hand domain-containing protein</fullName>
    </recommendedName>
</protein>
<dbReference type="InterPro" id="IPR011992">
    <property type="entry name" value="EF-hand-dom_pair"/>
</dbReference>
<feature type="region of interest" description="Disordered" evidence="1">
    <location>
        <begin position="139"/>
        <end position="165"/>
    </location>
</feature>